<evidence type="ECO:0000256" key="1">
    <source>
        <dbReference type="SAM" id="SignalP"/>
    </source>
</evidence>
<keyword evidence="1" id="KW-0732">Signal</keyword>
<feature type="chain" id="PRO_5011505464" description="LPS-assembly lipoprotein" evidence="1">
    <location>
        <begin position="24"/>
        <end position="168"/>
    </location>
</feature>
<gene>
    <name evidence="2" type="ORF">SAMN05216456_3030</name>
</gene>
<proteinExistence type="predicted"/>
<dbReference type="STRING" id="429728.SAMN05216456_3030"/>
<keyword evidence="3" id="KW-1185">Reference proteome</keyword>
<dbReference type="OrthoDB" id="7950865at2"/>
<evidence type="ECO:0000313" key="3">
    <source>
        <dbReference type="Proteomes" id="UP000199074"/>
    </source>
</evidence>
<dbReference type="EMBL" id="FPCK01000003">
    <property type="protein sequence ID" value="SFV37648.1"/>
    <property type="molecule type" value="Genomic_DNA"/>
</dbReference>
<accession>A0A1I7NST0</accession>
<reference evidence="2 3" key="1">
    <citation type="submission" date="2016-10" db="EMBL/GenBank/DDBJ databases">
        <authorList>
            <person name="de Groot N.N."/>
        </authorList>
    </citation>
    <scope>NUCLEOTIDE SEQUENCE [LARGE SCALE GENOMIC DNA]</scope>
    <source>
        <strain evidence="2 3">IPL20</strain>
    </source>
</reference>
<sequence length="168" mass="17664">MSWSRLKPLVVTTALLLASAAVGACSFQPVYSGRLAENARLELAYASPATRLEQIVYQDLAFRLGEVESPTAPLVSVTVSAGLFEPFLSATADPNKLREANIVGVLTITPRDGKGGAPITITRSARAQYTHSGQVTADKASEIEAQERGARAVAQSLRLAVLAALGSQ</sequence>
<dbReference type="AlphaFoldDB" id="A0A1I7NST0"/>
<evidence type="ECO:0008006" key="4">
    <source>
        <dbReference type="Google" id="ProtNLM"/>
    </source>
</evidence>
<organism evidence="2 3">
    <name type="scientific">Devosia crocina</name>
    <dbReference type="NCBI Taxonomy" id="429728"/>
    <lineage>
        <taxon>Bacteria</taxon>
        <taxon>Pseudomonadati</taxon>
        <taxon>Pseudomonadota</taxon>
        <taxon>Alphaproteobacteria</taxon>
        <taxon>Hyphomicrobiales</taxon>
        <taxon>Devosiaceae</taxon>
        <taxon>Devosia</taxon>
    </lineage>
</organism>
<dbReference type="PROSITE" id="PS51257">
    <property type="entry name" value="PROKAR_LIPOPROTEIN"/>
    <property type="match status" value="1"/>
</dbReference>
<dbReference type="Proteomes" id="UP000199074">
    <property type="component" value="Unassembled WGS sequence"/>
</dbReference>
<feature type="signal peptide" evidence="1">
    <location>
        <begin position="1"/>
        <end position="23"/>
    </location>
</feature>
<evidence type="ECO:0000313" key="2">
    <source>
        <dbReference type="EMBL" id="SFV37648.1"/>
    </source>
</evidence>
<name>A0A1I7NST0_9HYPH</name>
<protein>
    <recommendedName>
        <fullName evidence="4">LPS-assembly lipoprotein</fullName>
    </recommendedName>
</protein>
<dbReference type="RefSeq" id="WP_092425952.1">
    <property type="nucleotide sequence ID" value="NZ_FPCK01000003.1"/>
</dbReference>
<dbReference type="Gene3D" id="3.30.160.150">
    <property type="entry name" value="Lipoprotein like domain"/>
    <property type="match status" value="1"/>
</dbReference>